<keyword evidence="7 8" id="KW-0472">Membrane</keyword>
<keyword evidence="5 8" id="KW-0812">Transmembrane</keyword>
<feature type="transmembrane region" description="Helical" evidence="8">
    <location>
        <begin position="140"/>
        <end position="158"/>
    </location>
</feature>
<dbReference type="PANTHER" id="PTHR33908:SF11">
    <property type="entry name" value="MEMBRANE PROTEIN"/>
    <property type="match status" value="1"/>
</dbReference>
<comment type="subcellular location">
    <subcellularLocation>
        <location evidence="1">Cell membrane</location>
        <topology evidence="1">Multi-pass membrane protein</topology>
    </subcellularLocation>
</comment>
<dbReference type="KEGG" id="paqt:E8L99_21650"/>
<feature type="transmembrane region" description="Helical" evidence="8">
    <location>
        <begin position="235"/>
        <end position="259"/>
    </location>
</feature>
<evidence type="ECO:0000256" key="3">
    <source>
        <dbReference type="ARBA" id="ARBA00022676"/>
    </source>
</evidence>
<name>A0A4D7QKF8_9HYPH</name>
<feature type="transmembrane region" description="Helical" evidence="8">
    <location>
        <begin position="189"/>
        <end position="215"/>
    </location>
</feature>
<evidence type="ECO:0000313" key="10">
    <source>
        <dbReference type="Proteomes" id="UP000298588"/>
    </source>
</evidence>
<dbReference type="Proteomes" id="UP000298588">
    <property type="component" value="Chromosome"/>
</dbReference>
<feature type="transmembrane region" description="Helical" evidence="8">
    <location>
        <begin position="303"/>
        <end position="322"/>
    </location>
</feature>
<keyword evidence="6 8" id="KW-1133">Transmembrane helix</keyword>
<evidence type="ECO:0000256" key="5">
    <source>
        <dbReference type="ARBA" id="ARBA00022692"/>
    </source>
</evidence>
<dbReference type="PANTHER" id="PTHR33908">
    <property type="entry name" value="MANNOSYLTRANSFERASE YKCB-RELATED"/>
    <property type="match status" value="1"/>
</dbReference>
<evidence type="ECO:0000256" key="4">
    <source>
        <dbReference type="ARBA" id="ARBA00022679"/>
    </source>
</evidence>
<sequence>MSDGMTGVARARVPERATISVDGVLTFLLLLAMAHLVFVLAIGINQPLLDQHHFRQSQTAISVYWILQGGPWFAYETPVIGHPWAIPFEFPLYQLIVAAVAKLGVPLNAAGRIVSIAFLVATLWPLAILGRDLRLGRTTWLATSILFLCAPVHVYWARTFMIETTALFFSALWLAAIVRLLVRRDLRWFAVALLAGTGACLAKSTTFPAFGFVGAVATAALLGQAWWRGAPLLRLLPFAAMILTATLVPVGIGLWWVAYSDRIKEANLIGRSLTSAALAGWNWGNWQQRTSASLWLTTVRLRVLPDVLGLLVLPGLVVLGACLASWRRLAFAGVAATAFLLPFLLFTNLHIVHNYYQVANAVFLIAALGIAIGVVAEGPTRPLAVVLVAVLATAQLAFFHKAFAPHVTEDFSNNKLLRIAQLARDATKPDEAILVINSDWAGTIPYHAERRALVLPPWTPAPIVARLLSAPQSAFGPAPLAGVVACGEVAAAYGAMREPLQRLIDGLTPLQTFGDCRYLSFSR</sequence>
<organism evidence="9 10">
    <name type="scientific">Phreatobacter aquaticus</name>
    <dbReference type="NCBI Taxonomy" id="2570229"/>
    <lineage>
        <taxon>Bacteria</taxon>
        <taxon>Pseudomonadati</taxon>
        <taxon>Pseudomonadota</taxon>
        <taxon>Alphaproteobacteria</taxon>
        <taxon>Hyphomicrobiales</taxon>
        <taxon>Phreatobacteraceae</taxon>
        <taxon>Phreatobacter</taxon>
    </lineage>
</organism>
<dbReference type="GO" id="GO:0005886">
    <property type="term" value="C:plasma membrane"/>
    <property type="evidence" value="ECO:0007669"/>
    <property type="project" value="UniProtKB-SubCell"/>
</dbReference>
<feature type="transmembrane region" description="Helical" evidence="8">
    <location>
        <begin position="383"/>
        <end position="403"/>
    </location>
</feature>
<dbReference type="OrthoDB" id="4680035at2"/>
<feature type="transmembrane region" description="Helical" evidence="8">
    <location>
        <begin position="355"/>
        <end position="376"/>
    </location>
</feature>
<dbReference type="InterPro" id="IPR050297">
    <property type="entry name" value="LipidA_mod_glycosyltrf_83"/>
</dbReference>
<proteinExistence type="predicted"/>
<evidence type="ECO:0000256" key="2">
    <source>
        <dbReference type="ARBA" id="ARBA00022475"/>
    </source>
</evidence>
<evidence type="ECO:0000256" key="8">
    <source>
        <dbReference type="SAM" id="Phobius"/>
    </source>
</evidence>
<reference evidence="9 10" key="1">
    <citation type="submission" date="2019-04" db="EMBL/GenBank/DDBJ databases">
        <title>Phreatobacter aquaticus sp. nov.</title>
        <authorList>
            <person name="Choi A."/>
            <person name="Baek K."/>
        </authorList>
    </citation>
    <scope>NUCLEOTIDE SEQUENCE [LARGE SCALE GENOMIC DNA]</scope>
    <source>
        <strain evidence="9 10">NMCR1094</strain>
    </source>
</reference>
<dbReference type="GO" id="GO:0009103">
    <property type="term" value="P:lipopolysaccharide biosynthetic process"/>
    <property type="evidence" value="ECO:0007669"/>
    <property type="project" value="UniProtKB-ARBA"/>
</dbReference>
<dbReference type="RefSeq" id="WP_137101508.1">
    <property type="nucleotide sequence ID" value="NZ_CP039865.1"/>
</dbReference>
<dbReference type="AlphaFoldDB" id="A0A4D7QKF8"/>
<accession>A0A4D7QKF8</accession>
<feature type="transmembrane region" description="Helical" evidence="8">
    <location>
        <begin position="109"/>
        <end position="128"/>
    </location>
</feature>
<keyword evidence="10" id="KW-1185">Reference proteome</keyword>
<keyword evidence="3" id="KW-0328">Glycosyltransferase</keyword>
<protein>
    <submittedName>
        <fullName evidence="9">Glycosyltransferase family 39 protein</fullName>
    </submittedName>
</protein>
<evidence type="ECO:0000256" key="7">
    <source>
        <dbReference type="ARBA" id="ARBA00023136"/>
    </source>
</evidence>
<dbReference type="EMBL" id="CP039865">
    <property type="protein sequence ID" value="QCK88180.1"/>
    <property type="molecule type" value="Genomic_DNA"/>
</dbReference>
<keyword evidence="4 9" id="KW-0808">Transferase</keyword>
<feature type="transmembrane region" description="Helical" evidence="8">
    <location>
        <begin position="329"/>
        <end position="349"/>
    </location>
</feature>
<feature type="transmembrane region" description="Helical" evidence="8">
    <location>
        <begin position="164"/>
        <end position="182"/>
    </location>
</feature>
<evidence type="ECO:0000256" key="1">
    <source>
        <dbReference type="ARBA" id="ARBA00004651"/>
    </source>
</evidence>
<evidence type="ECO:0000256" key="6">
    <source>
        <dbReference type="ARBA" id="ARBA00022989"/>
    </source>
</evidence>
<keyword evidence="2" id="KW-1003">Cell membrane</keyword>
<feature type="transmembrane region" description="Helical" evidence="8">
    <location>
        <begin position="21"/>
        <end position="44"/>
    </location>
</feature>
<evidence type="ECO:0000313" key="9">
    <source>
        <dbReference type="EMBL" id="QCK88180.1"/>
    </source>
</evidence>
<dbReference type="GO" id="GO:0016763">
    <property type="term" value="F:pentosyltransferase activity"/>
    <property type="evidence" value="ECO:0007669"/>
    <property type="project" value="TreeGrafter"/>
</dbReference>
<gene>
    <name evidence="9" type="ORF">E8L99_21650</name>
</gene>